<organism evidence="1">
    <name type="scientific">Arundo donax</name>
    <name type="common">Giant reed</name>
    <name type="synonym">Donax arundinaceus</name>
    <dbReference type="NCBI Taxonomy" id="35708"/>
    <lineage>
        <taxon>Eukaryota</taxon>
        <taxon>Viridiplantae</taxon>
        <taxon>Streptophyta</taxon>
        <taxon>Embryophyta</taxon>
        <taxon>Tracheophyta</taxon>
        <taxon>Spermatophyta</taxon>
        <taxon>Magnoliopsida</taxon>
        <taxon>Liliopsida</taxon>
        <taxon>Poales</taxon>
        <taxon>Poaceae</taxon>
        <taxon>PACMAD clade</taxon>
        <taxon>Arundinoideae</taxon>
        <taxon>Arundineae</taxon>
        <taxon>Arundo</taxon>
    </lineage>
</organism>
<evidence type="ECO:0000313" key="1">
    <source>
        <dbReference type="EMBL" id="JAE34686.1"/>
    </source>
</evidence>
<dbReference type="EMBL" id="GBRH01163210">
    <property type="protein sequence ID" value="JAE34686.1"/>
    <property type="molecule type" value="Transcribed_RNA"/>
</dbReference>
<name>A0A0A9HIK5_ARUDO</name>
<reference evidence="1" key="1">
    <citation type="submission" date="2014-09" db="EMBL/GenBank/DDBJ databases">
        <authorList>
            <person name="Magalhaes I.L.F."/>
            <person name="Oliveira U."/>
            <person name="Santos F.R."/>
            <person name="Vidigal T.H.D.A."/>
            <person name="Brescovit A.D."/>
            <person name="Santos A.J."/>
        </authorList>
    </citation>
    <scope>NUCLEOTIDE SEQUENCE</scope>
    <source>
        <tissue evidence="1">Shoot tissue taken approximately 20 cm above the soil surface</tissue>
    </source>
</reference>
<dbReference type="AlphaFoldDB" id="A0A0A9HIK5"/>
<reference evidence="1" key="2">
    <citation type="journal article" date="2015" name="Data Brief">
        <title>Shoot transcriptome of the giant reed, Arundo donax.</title>
        <authorList>
            <person name="Barrero R.A."/>
            <person name="Guerrero F.D."/>
            <person name="Moolhuijzen P."/>
            <person name="Goolsby J.A."/>
            <person name="Tidwell J."/>
            <person name="Bellgard S.E."/>
            <person name="Bellgard M.I."/>
        </authorList>
    </citation>
    <scope>NUCLEOTIDE SEQUENCE</scope>
    <source>
        <tissue evidence="1">Shoot tissue taken approximately 20 cm above the soil surface</tissue>
    </source>
</reference>
<protein>
    <submittedName>
        <fullName evidence="1">Uncharacterized protein</fullName>
    </submittedName>
</protein>
<accession>A0A0A9HIK5</accession>
<proteinExistence type="predicted"/>
<sequence>MEHAFQICKSRIPTKCQQNNTSSTKHHGLYFFSMMHQAKRDRHLAFFMEIFIVATWNIWKQRNGWIFENKQSSFEAWKKGFHDEMLLQTHRFKQSLKADIISWLNCLA</sequence>